<comment type="similarity">
    <text evidence="1">Belongs to the metallo-dependent hydrolases superfamily. Adenosine and AMP deaminases family.</text>
</comment>
<dbReference type="GO" id="GO:0046033">
    <property type="term" value="P:AMP metabolic process"/>
    <property type="evidence" value="ECO:0007669"/>
    <property type="project" value="TreeGrafter"/>
</dbReference>
<dbReference type="Proteomes" id="UP000681720">
    <property type="component" value="Unassembled WGS sequence"/>
</dbReference>
<evidence type="ECO:0000313" key="2">
    <source>
        <dbReference type="EMBL" id="CAF5141228.1"/>
    </source>
</evidence>
<evidence type="ECO:0000313" key="4">
    <source>
        <dbReference type="Proteomes" id="UP000681720"/>
    </source>
</evidence>
<sequence>EWIPSDYQSVDRDEFMEDYTLLSRMIMDGPLKSFCYRRLQYLKAKFELHGLLNEVKEWTAIRSTPHRDFYNVRKVDTHIHAASSMNQKHLLRFMKKKMKTSGAMQVYKTKDGRIMTLKEVFDELKITAYDLSVDILGVHAVSE</sequence>
<dbReference type="Gene3D" id="4.10.800.20">
    <property type="match status" value="1"/>
</dbReference>
<dbReference type="EMBL" id="CAJOBJ010355246">
    <property type="protein sequence ID" value="CAF5213312.1"/>
    <property type="molecule type" value="Genomic_DNA"/>
</dbReference>
<organism evidence="3 4">
    <name type="scientific">Rotaria magnacalcarata</name>
    <dbReference type="NCBI Taxonomy" id="392030"/>
    <lineage>
        <taxon>Eukaryota</taxon>
        <taxon>Metazoa</taxon>
        <taxon>Spiralia</taxon>
        <taxon>Gnathifera</taxon>
        <taxon>Rotifera</taxon>
        <taxon>Eurotatoria</taxon>
        <taxon>Bdelloidea</taxon>
        <taxon>Philodinida</taxon>
        <taxon>Philodinidae</taxon>
        <taxon>Rotaria</taxon>
    </lineage>
</organism>
<comment type="caution">
    <text evidence="3">The sequence shown here is derived from an EMBL/GenBank/DDBJ whole genome shotgun (WGS) entry which is preliminary data.</text>
</comment>
<dbReference type="Proteomes" id="UP000681967">
    <property type="component" value="Unassembled WGS sequence"/>
</dbReference>
<dbReference type="InterPro" id="IPR032466">
    <property type="entry name" value="Metal_Hydrolase"/>
</dbReference>
<dbReference type="InterPro" id="IPR006329">
    <property type="entry name" value="AMPD"/>
</dbReference>
<dbReference type="SUPFAM" id="SSF51556">
    <property type="entry name" value="Metallo-dependent hydrolases"/>
    <property type="match status" value="1"/>
</dbReference>
<dbReference type="EMBL" id="CAJOBH010252230">
    <property type="protein sequence ID" value="CAF5141228.1"/>
    <property type="molecule type" value="Genomic_DNA"/>
</dbReference>
<dbReference type="PANTHER" id="PTHR11359">
    <property type="entry name" value="AMP DEAMINASE"/>
    <property type="match status" value="1"/>
</dbReference>
<evidence type="ECO:0008006" key="5">
    <source>
        <dbReference type="Google" id="ProtNLM"/>
    </source>
</evidence>
<dbReference type="Pfam" id="PF19326">
    <property type="entry name" value="AMP_deaminase"/>
    <property type="match status" value="1"/>
</dbReference>
<dbReference type="GO" id="GO:0005829">
    <property type="term" value="C:cytosol"/>
    <property type="evidence" value="ECO:0007669"/>
    <property type="project" value="TreeGrafter"/>
</dbReference>
<proteinExistence type="inferred from homology"/>
<protein>
    <recommendedName>
        <fullName evidence="5">AMP deaminase</fullName>
    </recommendedName>
</protein>
<evidence type="ECO:0000313" key="3">
    <source>
        <dbReference type="EMBL" id="CAF5213312.1"/>
    </source>
</evidence>
<gene>
    <name evidence="2" type="ORF">BYL167_LOCUS70207</name>
    <name evidence="3" type="ORF">GIL414_LOCUS80598</name>
</gene>
<reference evidence="3" key="1">
    <citation type="submission" date="2021-02" db="EMBL/GenBank/DDBJ databases">
        <authorList>
            <person name="Nowell W R."/>
        </authorList>
    </citation>
    <scope>NUCLEOTIDE SEQUENCE</scope>
</reference>
<name>A0A8S3J4G7_9BILA</name>
<dbReference type="GO" id="GO:0032264">
    <property type="term" value="P:IMP salvage"/>
    <property type="evidence" value="ECO:0007669"/>
    <property type="project" value="InterPro"/>
</dbReference>
<dbReference type="PANTHER" id="PTHR11359:SF0">
    <property type="entry name" value="AMP DEAMINASE"/>
    <property type="match status" value="1"/>
</dbReference>
<feature type="non-terminal residue" evidence="3">
    <location>
        <position position="1"/>
    </location>
</feature>
<evidence type="ECO:0000256" key="1">
    <source>
        <dbReference type="ARBA" id="ARBA00006676"/>
    </source>
</evidence>
<accession>A0A8S3J4G7</accession>
<dbReference type="Gene3D" id="3.20.20.140">
    <property type="entry name" value="Metal-dependent hydrolases"/>
    <property type="match status" value="1"/>
</dbReference>
<dbReference type="AlphaFoldDB" id="A0A8S3J4G7"/>
<dbReference type="GO" id="GO:0003876">
    <property type="term" value="F:AMP deaminase activity"/>
    <property type="evidence" value="ECO:0007669"/>
    <property type="project" value="InterPro"/>
</dbReference>